<gene>
    <name evidence="2" type="ORF">RCOM_2083780</name>
</gene>
<dbReference type="EMBL" id="EQ988080">
    <property type="protein sequence ID" value="EEF23072.1"/>
    <property type="molecule type" value="Genomic_DNA"/>
</dbReference>
<protein>
    <submittedName>
        <fullName evidence="2">Uncharacterized protein</fullName>
    </submittedName>
</protein>
<evidence type="ECO:0000313" key="3">
    <source>
        <dbReference type="Proteomes" id="UP000008311"/>
    </source>
</evidence>
<dbReference type="AlphaFoldDB" id="B9TM41"/>
<reference evidence="3" key="1">
    <citation type="journal article" date="2010" name="Nat. Biotechnol.">
        <title>Draft genome sequence of the oilseed species Ricinus communis.</title>
        <authorList>
            <person name="Chan A.P."/>
            <person name="Crabtree J."/>
            <person name="Zhao Q."/>
            <person name="Lorenzi H."/>
            <person name="Orvis J."/>
            <person name="Puiu D."/>
            <person name="Melake-Berhan A."/>
            <person name="Jones K.M."/>
            <person name="Redman J."/>
            <person name="Chen G."/>
            <person name="Cahoon E.B."/>
            <person name="Gedil M."/>
            <person name="Stanke M."/>
            <person name="Haas B.J."/>
            <person name="Wortman J.R."/>
            <person name="Fraser-Liggett C.M."/>
            <person name="Ravel J."/>
            <person name="Rabinowicz P.D."/>
        </authorList>
    </citation>
    <scope>NUCLEOTIDE SEQUENCE [LARGE SCALE GENOMIC DNA]</scope>
    <source>
        <strain evidence="3">cv. Hale</strain>
    </source>
</reference>
<feature type="compositionally biased region" description="Polar residues" evidence="1">
    <location>
        <begin position="1"/>
        <end position="18"/>
    </location>
</feature>
<sequence length="98" mass="10082">MSVSSTLREQVGRNSDGVSVTGFHGNPPGNPPAPKQSQAHACSRPIFAWKATFVGTGRFGQPNSLAKAFITRSCTSPAEHGADLAMIPAGGVPCGHPL</sequence>
<proteinExistence type="predicted"/>
<organism evidence="2 3">
    <name type="scientific">Ricinus communis</name>
    <name type="common">Castor bean</name>
    <dbReference type="NCBI Taxonomy" id="3988"/>
    <lineage>
        <taxon>Eukaryota</taxon>
        <taxon>Viridiplantae</taxon>
        <taxon>Streptophyta</taxon>
        <taxon>Embryophyta</taxon>
        <taxon>Tracheophyta</taxon>
        <taxon>Spermatophyta</taxon>
        <taxon>Magnoliopsida</taxon>
        <taxon>eudicotyledons</taxon>
        <taxon>Gunneridae</taxon>
        <taxon>Pentapetalae</taxon>
        <taxon>rosids</taxon>
        <taxon>fabids</taxon>
        <taxon>Malpighiales</taxon>
        <taxon>Euphorbiaceae</taxon>
        <taxon>Acalyphoideae</taxon>
        <taxon>Acalypheae</taxon>
        <taxon>Ricinus</taxon>
    </lineage>
</organism>
<dbReference type="InParanoid" id="B9TM41"/>
<name>B9TM41_RICCO</name>
<dbReference type="Proteomes" id="UP000008311">
    <property type="component" value="Unassembled WGS sequence"/>
</dbReference>
<keyword evidence="3" id="KW-1185">Reference proteome</keyword>
<feature type="region of interest" description="Disordered" evidence="1">
    <location>
        <begin position="1"/>
        <end position="41"/>
    </location>
</feature>
<accession>B9TM41</accession>
<evidence type="ECO:0000313" key="2">
    <source>
        <dbReference type="EMBL" id="EEF23072.1"/>
    </source>
</evidence>
<evidence type="ECO:0000256" key="1">
    <source>
        <dbReference type="SAM" id="MobiDB-lite"/>
    </source>
</evidence>